<gene>
    <name evidence="2" type="ORF">HQ394_12145</name>
</gene>
<feature type="signal peptide" evidence="1">
    <location>
        <begin position="1"/>
        <end position="23"/>
    </location>
</feature>
<reference evidence="2 3" key="1">
    <citation type="submission" date="2020-05" db="EMBL/GenBank/DDBJ databases">
        <title>Complete closed genome sequence of Defluviicoccus vanus.</title>
        <authorList>
            <person name="Bessarab I."/>
            <person name="Arumugam K."/>
            <person name="Maszenan A.M."/>
            <person name="Seviour R.J."/>
            <person name="Williams R.B."/>
        </authorList>
    </citation>
    <scope>NUCLEOTIDE SEQUENCE [LARGE SCALE GENOMIC DNA]</scope>
    <source>
        <strain evidence="2 3">Ben 114</strain>
    </source>
</reference>
<dbReference type="EMBL" id="CP053923">
    <property type="protein sequence ID" value="QNT69941.1"/>
    <property type="molecule type" value="Genomic_DNA"/>
</dbReference>
<protein>
    <submittedName>
        <fullName evidence="2">DUF4410 domain-containing protein</fullName>
    </submittedName>
</protein>
<feature type="chain" id="PRO_5028961067" evidence="1">
    <location>
        <begin position="24"/>
        <end position="180"/>
    </location>
</feature>
<dbReference type="RefSeq" id="WP_190260452.1">
    <property type="nucleotide sequence ID" value="NZ_CP053923.1"/>
</dbReference>
<evidence type="ECO:0000313" key="3">
    <source>
        <dbReference type="Proteomes" id="UP000516369"/>
    </source>
</evidence>
<sequence>MLSKTLCVLALSLLTLCGCTTLTKEYASSPPEQTSIVVVGYFDPSRTEWERDALRFQRSLNAELRASGAFAEVRSSVPRSLPADALVINGTVLDAYGGNDLAQAVLGLGGPSAQVEVRVSDGQDRVLLVFNQGSLIARKHLDVRSWSPLEVSNLMDDLAADAAHAITRWREGKPINDTLF</sequence>
<dbReference type="InterPro" id="IPR025522">
    <property type="entry name" value="DUF4410"/>
</dbReference>
<accession>A0A7H1N2K5</accession>
<dbReference type="PROSITE" id="PS51257">
    <property type="entry name" value="PROKAR_LIPOPROTEIN"/>
    <property type="match status" value="1"/>
</dbReference>
<proteinExistence type="predicted"/>
<dbReference type="KEGG" id="dvn:HQ394_12145"/>
<dbReference type="AlphaFoldDB" id="A0A7H1N2K5"/>
<keyword evidence="3" id="KW-1185">Reference proteome</keyword>
<dbReference type="Pfam" id="PF14366">
    <property type="entry name" value="DUF4410"/>
    <property type="match status" value="1"/>
</dbReference>
<dbReference type="Proteomes" id="UP000516369">
    <property type="component" value="Chromosome"/>
</dbReference>
<evidence type="ECO:0000256" key="1">
    <source>
        <dbReference type="SAM" id="SignalP"/>
    </source>
</evidence>
<keyword evidence="1" id="KW-0732">Signal</keyword>
<name>A0A7H1N2K5_9PROT</name>
<evidence type="ECO:0000313" key="2">
    <source>
        <dbReference type="EMBL" id="QNT69941.1"/>
    </source>
</evidence>
<organism evidence="2 3">
    <name type="scientific">Defluviicoccus vanus</name>
    <dbReference type="NCBI Taxonomy" id="111831"/>
    <lineage>
        <taxon>Bacteria</taxon>
        <taxon>Pseudomonadati</taxon>
        <taxon>Pseudomonadota</taxon>
        <taxon>Alphaproteobacteria</taxon>
        <taxon>Rhodospirillales</taxon>
        <taxon>Rhodospirillaceae</taxon>
        <taxon>Defluviicoccus</taxon>
    </lineage>
</organism>